<evidence type="ECO:0000256" key="13">
    <source>
        <dbReference type="ARBA" id="ARBA00023134"/>
    </source>
</evidence>
<dbReference type="InterPro" id="IPR003203">
    <property type="entry name" value="CobU/CobP"/>
</dbReference>
<dbReference type="EC" id="2.7.7.62" evidence="14"/>
<dbReference type="CDD" id="cd00544">
    <property type="entry name" value="CobU"/>
    <property type="match status" value="1"/>
</dbReference>
<evidence type="ECO:0000313" key="15">
    <source>
        <dbReference type="EMBL" id="MFC4594798.1"/>
    </source>
</evidence>
<dbReference type="EC" id="2.7.1.156" evidence="14"/>
<comment type="pathway">
    <text evidence="6 14">Cofactor biosynthesis; adenosylcobalamin biosynthesis; adenosylcobalamin from cob(II)yrinate a,c-diamide: step 5/7.</text>
</comment>
<comment type="pathway">
    <text evidence="5 14">Cofactor biosynthesis; adenosylcobalamin biosynthesis; adenosylcobalamin from cob(II)yrinate a,c-diamide: step 6/7.</text>
</comment>
<dbReference type="Gene3D" id="3.40.50.300">
    <property type="entry name" value="P-loop containing nucleotide triphosphate hydrolases"/>
    <property type="match status" value="1"/>
</dbReference>
<reference evidence="16" key="1">
    <citation type="journal article" date="2019" name="Int. J. Syst. Evol. Microbiol.">
        <title>The Global Catalogue of Microorganisms (GCM) 10K type strain sequencing project: providing services to taxonomists for standard genome sequencing and annotation.</title>
        <authorList>
            <consortium name="The Broad Institute Genomics Platform"/>
            <consortium name="The Broad Institute Genome Sequencing Center for Infectious Disease"/>
            <person name="Wu L."/>
            <person name="Ma J."/>
        </authorList>
    </citation>
    <scope>NUCLEOTIDE SEQUENCE [LARGE SCALE GENOMIC DNA]</scope>
    <source>
        <strain evidence="16">NBRC 103632</strain>
    </source>
</reference>
<evidence type="ECO:0000256" key="5">
    <source>
        <dbReference type="ARBA" id="ARBA00004692"/>
    </source>
</evidence>
<keyword evidence="11 14" id="KW-0418">Kinase</keyword>
<dbReference type="GO" id="GO:0008820">
    <property type="term" value="F:cobinamide phosphate guanylyltransferase activity"/>
    <property type="evidence" value="ECO:0007669"/>
    <property type="project" value="UniProtKB-EC"/>
</dbReference>
<keyword evidence="12 14" id="KW-0067">ATP-binding</keyword>
<keyword evidence="10 14" id="KW-0547">Nucleotide-binding</keyword>
<evidence type="ECO:0000256" key="8">
    <source>
        <dbReference type="ARBA" id="ARBA00022573"/>
    </source>
</evidence>
<dbReference type="PIRSF" id="PIRSF006135">
    <property type="entry name" value="CobU"/>
    <property type="match status" value="1"/>
</dbReference>
<dbReference type="NCBIfam" id="NF004469">
    <property type="entry name" value="PRK05800.1"/>
    <property type="match status" value="1"/>
</dbReference>
<accession>A0ABV9EZ53</accession>
<comment type="similarity">
    <text evidence="7 14">Belongs to the CobU/CobP family.</text>
</comment>
<keyword evidence="15" id="KW-0548">Nucleotidyltransferase</keyword>
<evidence type="ECO:0000256" key="9">
    <source>
        <dbReference type="ARBA" id="ARBA00022679"/>
    </source>
</evidence>
<dbReference type="GO" id="GO:0043752">
    <property type="term" value="F:adenosylcobinamide kinase activity"/>
    <property type="evidence" value="ECO:0007669"/>
    <property type="project" value="UniProtKB-EC"/>
</dbReference>
<comment type="catalytic activity">
    <reaction evidence="1 14">
        <text>adenosylcob(III)inamide + ATP = adenosylcob(III)inamide phosphate + ADP + H(+)</text>
        <dbReference type="Rhea" id="RHEA:15769"/>
        <dbReference type="ChEBI" id="CHEBI:2480"/>
        <dbReference type="ChEBI" id="CHEBI:15378"/>
        <dbReference type="ChEBI" id="CHEBI:30616"/>
        <dbReference type="ChEBI" id="CHEBI:58502"/>
        <dbReference type="ChEBI" id="CHEBI:456216"/>
        <dbReference type="EC" id="2.7.1.156"/>
    </reaction>
</comment>
<evidence type="ECO:0000256" key="12">
    <source>
        <dbReference type="ARBA" id="ARBA00022840"/>
    </source>
</evidence>
<evidence type="ECO:0000256" key="7">
    <source>
        <dbReference type="ARBA" id="ARBA00007490"/>
    </source>
</evidence>
<keyword evidence="13 14" id="KW-0342">GTP-binding</keyword>
<comment type="function">
    <text evidence="4 14">Catalyzes ATP-dependent phosphorylation of adenosylcobinamide and addition of GMP to adenosylcobinamide phosphate.</text>
</comment>
<organism evidence="15 16">
    <name type="scientific">Sphingobium tyrosinilyticum</name>
    <dbReference type="NCBI Taxonomy" id="2715436"/>
    <lineage>
        <taxon>Bacteria</taxon>
        <taxon>Pseudomonadati</taxon>
        <taxon>Pseudomonadota</taxon>
        <taxon>Alphaproteobacteria</taxon>
        <taxon>Sphingomonadales</taxon>
        <taxon>Sphingomonadaceae</taxon>
        <taxon>Sphingobium</taxon>
    </lineage>
</organism>
<dbReference type="InterPro" id="IPR027417">
    <property type="entry name" value="P-loop_NTPase"/>
</dbReference>
<evidence type="ECO:0000256" key="11">
    <source>
        <dbReference type="ARBA" id="ARBA00022777"/>
    </source>
</evidence>
<dbReference type="PANTHER" id="PTHR34848">
    <property type="match status" value="1"/>
</dbReference>
<keyword evidence="9 14" id="KW-0808">Transferase</keyword>
<evidence type="ECO:0000256" key="4">
    <source>
        <dbReference type="ARBA" id="ARBA00003889"/>
    </source>
</evidence>
<gene>
    <name evidence="15" type="primary">cobU</name>
    <name evidence="15" type="ORF">ACFO3E_11440</name>
</gene>
<dbReference type="Pfam" id="PF02283">
    <property type="entry name" value="CobU"/>
    <property type="match status" value="1"/>
</dbReference>
<evidence type="ECO:0000313" key="16">
    <source>
        <dbReference type="Proteomes" id="UP001595957"/>
    </source>
</evidence>
<evidence type="ECO:0000256" key="10">
    <source>
        <dbReference type="ARBA" id="ARBA00022741"/>
    </source>
</evidence>
<comment type="catalytic activity">
    <reaction evidence="2 14">
        <text>adenosylcob(III)inamide phosphate + GTP + H(+) = adenosylcob(III)inamide-GDP + diphosphate</text>
        <dbReference type="Rhea" id="RHEA:22712"/>
        <dbReference type="ChEBI" id="CHEBI:15378"/>
        <dbReference type="ChEBI" id="CHEBI:33019"/>
        <dbReference type="ChEBI" id="CHEBI:37565"/>
        <dbReference type="ChEBI" id="CHEBI:58502"/>
        <dbReference type="ChEBI" id="CHEBI:60487"/>
        <dbReference type="EC" id="2.7.7.62"/>
    </reaction>
</comment>
<keyword evidence="8 14" id="KW-0169">Cobalamin biosynthesis</keyword>
<comment type="caution">
    <text evidence="15">The sequence shown here is derived from an EMBL/GenBank/DDBJ whole genome shotgun (WGS) entry which is preliminary data.</text>
</comment>
<evidence type="ECO:0000256" key="6">
    <source>
        <dbReference type="ARBA" id="ARBA00005159"/>
    </source>
</evidence>
<proteinExistence type="inferred from homology"/>
<sequence length="179" mass="19182">MTAFQRLFVLGGARSGKSRHAEAQCEAMPGTLSYVATAEPFDAEMTARIAHHRAHRSPRWQSVEAPIDLPAAIRGAHGSGAILVDCLTLWLSNLLLAEEDIAPWISALITAIKECATPIALVSNEVGLSIVPENGLARRFRDEAGLLNQHVAAACDKVLFVAAGLPIILKQHGRSAQTF</sequence>
<protein>
    <recommendedName>
        <fullName evidence="14">Bifunctional adenosylcobalamin biosynthesis protein</fullName>
        <ecNumber evidence="14">2.7.1.156</ecNumber>
        <ecNumber evidence="14">2.7.7.62</ecNumber>
    </recommendedName>
</protein>
<dbReference type="PANTHER" id="PTHR34848:SF1">
    <property type="entry name" value="BIFUNCTIONAL ADENOSYLCOBALAMIN BIOSYNTHESIS PROTEIN COBU"/>
    <property type="match status" value="1"/>
</dbReference>
<evidence type="ECO:0000256" key="3">
    <source>
        <dbReference type="ARBA" id="ARBA00001522"/>
    </source>
</evidence>
<name>A0ABV9EZ53_9SPHN</name>
<dbReference type="RefSeq" id="WP_066531157.1">
    <property type="nucleotide sequence ID" value="NZ_JBHSFZ010000025.1"/>
</dbReference>
<evidence type="ECO:0000256" key="14">
    <source>
        <dbReference type="PIRNR" id="PIRNR006135"/>
    </source>
</evidence>
<evidence type="ECO:0000256" key="1">
    <source>
        <dbReference type="ARBA" id="ARBA00000312"/>
    </source>
</evidence>
<dbReference type="SUPFAM" id="SSF52540">
    <property type="entry name" value="P-loop containing nucleoside triphosphate hydrolases"/>
    <property type="match status" value="1"/>
</dbReference>
<keyword evidence="16" id="KW-1185">Reference proteome</keyword>
<dbReference type="Proteomes" id="UP001595957">
    <property type="component" value="Unassembled WGS sequence"/>
</dbReference>
<comment type="catalytic activity">
    <reaction evidence="3">
        <text>adenosylcob(III)inamide + GTP = adenosylcob(III)inamide phosphate + GDP + H(+)</text>
        <dbReference type="Rhea" id="RHEA:15765"/>
        <dbReference type="ChEBI" id="CHEBI:2480"/>
        <dbReference type="ChEBI" id="CHEBI:15378"/>
        <dbReference type="ChEBI" id="CHEBI:37565"/>
        <dbReference type="ChEBI" id="CHEBI:58189"/>
        <dbReference type="ChEBI" id="CHEBI:58502"/>
        <dbReference type="EC" id="2.7.1.156"/>
    </reaction>
</comment>
<dbReference type="EMBL" id="JBHSFZ010000025">
    <property type="protein sequence ID" value="MFC4594798.1"/>
    <property type="molecule type" value="Genomic_DNA"/>
</dbReference>
<evidence type="ECO:0000256" key="2">
    <source>
        <dbReference type="ARBA" id="ARBA00000711"/>
    </source>
</evidence>